<reference evidence="5 6" key="1">
    <citation type="submission" date="2019-03" db="EMBL/GenBank/DDBJ databases">
        <title>Genomic Encyclopedia of Type Strains, Phase IV (KMG-IV): sequencing the most valuable type-strain genomes for metagenomic binning, comparative biology and taxonomic classification.</title>
        <authorList>
            <person name="Goeker M."/>
        </authorList>
    </citation>
    <scope>NUCLEOTIDE SEQUENCE [LARGE SCALE GENOMIC DNA]</scope>
    <source>
        <strain evidence="5 6">DSM 1709</strain>
    </source>
</reference>
<keyword evidence="5" id="KW-0969">Cilium</keyword>
<comment type="similarity">
    <text evidence="2 4">Belongs to the FliE family.</text>
</comment>
<evidence type="ECO:0000313" key="5">
    <source>
        <dbReference type="EMBL" id="TCP03506.1"/>
    </source>
</evidence>
<dbReference type="EMBL" id="SLXD01000004">
    <property type="protein sequence ID" value="TCP03506.1"/>
    <property type="molecule type" value="Genomic_DNA"/>
</dbReference>
<organism evidence="5 6">
    <name type="scientific">Rubrivivax gelatinosus</name>
    <name type="common">Rhodocyclus gelatinosus</name>
    <name type="synonym">Rhodopseudomonas gelatinosa</name>
    <dbReference type="NCBI Taxonomy" id="28068"/>
    <lineage>
        <taxon>Bacteria</taxon>
        <taxon>Pseudomonadati</taxon>
        <taxon>Pseudomonadota</taxon>
        <taxon>Betaproteobacteria</taxon>
        <taxon>Burkholderiales</taxon>
        <taxon>Sphaerotilaceae</taxon>
        <taxon>Rubrivivax</taxon>
    </lineage>
</organism>
<evidence type="ECO:0000256" key="2">
    <source>
        <dbReference type="ARBA" id="ARBA00009272"/>
    </source>
</evidence>
<dbReference type="GO" id="GO:0071973">
    <property type="term" value="P:bacterial-type flagellum-dependent cell motility"/>
    <property type="evidence" value="ECO:0007669"/>
    <property type="project" value="InterPro"/>
</dbReference>
<keyword evidence="3 4" id="KW-0975">Bacterial flagellum</keyword>
<dbReference type="GO" id="GO:0003774">
    <property type="term" value="F:cytoskeletal motor activity"/>
    <property type="evidence" value="ECO:0007669"/>
    <property type="project" value="InterPro"/>
</dbReference>
<dbReference type="Pfam" id="PF02049">
    <property type="entry name" value="FliE"/>
    <property type="match status" value="1"/>
</dbReference>
<dbReference type="HAMAP" id="MF_00724">
    <property type="entry name" value="FliE"/>
    <property type="match status" value="1"/>
</dbReference>
<dbReference type="GeneID" id="99685619"/>
<dbReference type="AlphaFoldDB" id="A0A4R2MKL8"/>
<comment type="subcellular location">
    <subcellularLocation>
        <location evidence="1 4">Bacterial flagellum basal body</location>
    </subcellularLocation>
</comment>
<evidence type="ECO:0000313" key="6">
    <source>
        <dbReference type="Proteomes" id="UP000295106"/>
    </source>
</evidence>
<keyword evidence="5" id="KW-0282">Flagellum</keyword>
<gene>
    <name evidence="4" type="primary">fliE</name>
    <name evidence="5" type="ORF">EV684_104229</name>
</gene>
<protein>
    <recommendedName>
        <fullName evidence="4">Flagellar hook-basal body complex protein FliE</fullName>
    </recommendedName>
</protein>
<dbReference type="InterPro" id="IPR001624">
    <property type="entry name" value="FliE"/>
</dbReference>
<comment type="caution">
    <text evidence="5">The sequence shown here is derived from an EMBL/GenBank/DDBJ whole genome shotgun (WGS) entry which is preliminary data.</text>
</comment>
<keyword evidence="5" id="KW-0966">Cell projection</keyword>
<accession>A0A4R2MKL8</accession>
<dbReference type="GO" id="GO:0009425">
    <property type="term" value="C:bacterial-type flagellum basal body"/>
    <property type="evidence" value="ECO:0007669"/>
    <property type="project" value="UniProtKB-SubCell"/>
</dbReference>
<evidence type="ECO:0000256" key="1">
    <source>
        <dbReference type="ARBA" id="ARBA00004117"/>
    </source>
</evidence>
<sequence length="113" mass="11286">MSQMLLSVLAQAQRIAGSGDELAAGVGIAPALEVGAEGGGAAGFASSLKDVIHAVDAQAHAASEQLAAVDSGRSSDLVGAMLASQQADLSFSMLLQVRNKVAGAVDELIKLQL</sequence>
<dbReference type="PANTHER" id="PTHR34653">
    <property type="match status" value="1"/>
</dbReference>
<evidence type="ECO:0000256" key="4">
    <source>
        <dbReference type="HAMAP-Rule" id="MF_00724"/>
    </source>
</evidence>
<evidence type="ECO:0000256" key="3">
    <source>
        <dbReference type="ARBA" id="ARBA00023143"/>
    </source>
</evidence>
<proteinExistence type="inferred from homology"/>
<dbReference type="Proteomes" id="UP000295106">
    <property type="component" value="Unassembled WGS sequence"/>
</dbReference>
<dbReference type="PANTHER" id="PTHR34653:SF1">
    <property type="entry name" value="FLAGELLAR HOOK-BASAL BODY COMPLEX PROTEIN FLIE"/>
    <property type="match status" value="1"/>
</dbReference>
<name>A0A4R2MKL8_RUBGE</name>
<dbReference type="RefSeq" id="WP_242478743.1">
    <property type="nucleotide sequence ID" value="NZ_CP181386.1"/>
</dbReference>
<dbReference type="GO" id="GO:0005198">
    <property type="term" value="F:structural molecule activity"/>
    <property type="evidence" value="ECO:0007669"/>
    <property type="project" value="InterPro"/>
</dbReference>